<keyword evidence="1" id="KW-1133">Transmembrane helix</keyword>
<dbReference type="AlphaFoldDB" id="A0A517SEM7"/>
<keyword evidence="1" id="KW-0472">Membrane</keyword>
<feature type="transmembrane region" description="Helical" evidence="1">
    <location>
        <begin position="56"/>
        <end position="78"/>
    </location>
</feature>
<accession>A0A517SEM7</accession>
<sequence length="80" mass="9622">MNDPDRILELLTQIRDELRESRERTLRRYDEVLSAQSTTEQRSVEYWNAYERKFRLLTYGYLTMLVLILAATILVLALKR</sequence>
<name>A0A517SEM7_9PLAN</name>
<proteinExistence type="predicted"/>
<evidence type="ECO:0000313" key="3">
    <source>
        <dbReference type="Proteomes" id="UP000315700"/>
    </source>
</evidence>
<reference evidence="2 3" key="1">
    <citation type="submission" date="2019-02" db="EMBL/GenBank/DDBJ databases">
        <title>Deep-cultivation of Planctomycetes and their phenomic and genomic characterization uncovers novel biology.</title>
        <authorList>
            <person name="Wiegand S."/>
            <person name="Jogler M."/>
            <person name="Boedeker C."/>
            <person name="Pinto D."/>
            <person name="Vollmers J."/>
            <person name="Rivas-Marin E."/>
            <person name="Kohn T."/>
            <person name="Peeters S.H."/>
            <person name="Heuer A."/>
            <person name="Rast P."/>
            <person name="Oberbeckmann S."/>
            <person name="Bunk B."/>
            <person name="Jeske O."/>
            <person name="Meyerdierks A."/>
            <person name="Storesund J.E."/>
            <person name="Kallscheuer N."/>
            <person name="Luecker S."/>
            <person name="Lage O.M."/>
            <person name="Pohl T."/>
            <person name="Merkel B.J."/>
            <person name="Hornburger P."/>
            <person name="Mueller R.-W."/>
            <person name="Bruemmer F."/>
            <person name="Labrenz M."/>
            <person name="Spormann A.M."/>
            <person name="Op den Camp H."/>
            <person name="Overmann J."/>
            <person name="Amann R."/>
            <person name="Jetten M.S.M."/>
            <person name="Mascher T."/>
            <person name="Medema M.H."/>
            <person name="Devos D.P."/>
            <person name="Kaster A.-K."/>
            <person name="Ovreas L."/>
            <person name="Rohde M."/>
            <person name="Galperin M.Y."/>
            <person name="Jogler C."/>
        </authorList>
    </citation>
    <scope>NUCLEOTIDE SEQUENCE [LARGE SCALE GENOMIC DNA]</scope>
    <source>
        <strain evidence="2 3">Pan44</strain>
    </source>
</reference>
<evidence type="ECO:0000256" key="1">
    <source>
        <dbReference type="SAM" id="Phobius"/>
    </source>
</evidence>
<evidence type="ECO:0000313" key="2">
    <source>
        <dbReference type="EMBL" id="QDT54592.1"/>
    </source>
</evidence>
<dbReference type="Proteomes" id="UP000315700">
    <property type="component" value="Chromosome"/>
</dbReference>
<keyword evidence="1" id="KW-0812">Transmembrane</keyword>
<dbReference type="KEGG" id="ccos:Pan44_26250"/>
<dbReference type="RefSeq" id="WP_145030436.1">
    <property type="nucleotide sequence ID" value="NZ_CP036271.1"/>
</dbReference>
<dbReference type="InParanoid" id="A0A517SEM7"/>
<protein>
    <submittedName>
        <fullName evidence="2">Uncharacterized protein</fullName>
    </submittedName>
</protein>
<keyword evidence="3" id="KW-1185">Reference proteome</keyword>
<gene>
    <name evidence="2" type="ORF">Pan44_26250</name>
</gene>
<organism evidence="2 3">
    <name type="scientific">Caulifigura coniformis</name>
    <dbReference type="NCBI Taxonomy" id="2527983"/>
    <lineage>
        <taxon>Bacteria</taxon>
        <taxon>Pseudomonadati</taxon>
        <taxon>Planctomycetota</taxon>
        <taxon>Planctomycetia</taxon>
        <taxon>Planctomycetales</taxon>
        <taxon>Planctomycetaceae</taxon>
        <taxon>Caulifigura</taxon>
    </lineage>
</organism>
<dbReference type="EMBL" id="CP036271">
    <property type="protein sequence ID" value="QDT54592.1"/>
    <property type="molecule type" value="Genomic_DNA"/>
</dbReference>